<organism evidence="1 2">
    <name type="scientific">Hibiscus sabdariffa</name>
    <name type="common">roselle</name>
    <dbReference type="NCBI Taxonomy" id="183260"/>
    <lineage>
        <taxon>Eukaryota</taxon>
        <taxon>Viridiplantae</taxon>
        <taxon>Streptophyta</taxon>
        <taxon>Embryophyta</taxon>
        <taxon>Tracheophyta</taxon>
        <taxon>Spermatophyta</taxon>
        <taxon>Magnoliopsida</taxon>
        <taxon>eudicotyledons</taxon>
        <taxon>Gunneridae</taxon>
        <taxon>Pentapetalae</taxon>
        <taxon>rosids</taxon>
        <taxon>malvids</taxon>
        <taxon>Malvales</taxon>
        <taxon>Malvaceae</taxon>
        <taxon>Malvoideae</taxon>
        <taxon>Hibiscus</taxon>
    </lineage>
</organism>
<gene>
    <name evidence="1" type="ORF">V6N12_003781</name>
</gene>
<dbReference type="EMBL" id="JBBPBM010000049">
    <property type="protein sequence ID" value="KAK8519810.1"/>
    <property type="molecule type" value="Genomic_DNA"/>
</dbReference>
<name>A0ABR2CJK0_9ROSI</name>
<comment type="caution">
    <text evidence="1">The sequence shown here is derived from an EMBL/GenBank/DDBJ whole genome shotgun (WGS) entry which is preliminary data.</text>
</comment>
<accession>A0ABR2CJK0</accession>
<evidence type="ECO:0000313" key="1">
    <source>
        <dbReference type="EMBL" id="KAK8519810.1"/>
    </source>
</evidence>
<protein>
    <submittedName>
        <fullName evidence="1">Uncharacterized protein</fullName>
    </submittedName>
</protein>
<dbReference type="Pfam" id="PF03665">
    <property type="entry name" value="UPF0172"/>
    <property type="match status" value="1"/>
</dbReference>
<evidence type="ECO:0000313" key="2">
    <source>
        <dbReference type="Proteomes" id="UP001472677"/>
    </source>
</evidence>
<dbReference type="InterPro" id="IPR005366">
    <property type="entry name" value="EMC8/9"/>
</dbReference>
<dbReference type="Proteomes" id="UP001472677">
    <property type="component" value="Unassembled WGS sequence"/>
</dbReference>
<keyword evidence="2" id="KW-1185">Reference proteome</keyword>
<sequence>MKILLTIVGLEIVGYFHANERFDGAEAELGIVAKNIGDHIFRYFPQAGAALLLLESDYTCCFASYGRSFLFCDFVFCSLVKLMEYVSIVLEMDPIWDKGVWGRDFDRKNSKGTNVPVLANCRFRRH</sequence>
<proteinExistence type="predicted"/>
<reference evidence="1 2" key="1">
    <citation type="journal article" date="2024" name="G3 (Bethesda)">
        <title>Genome assembly of Hibiscus sabdariffa L. provides insights into metabolisms of medicinal natural products.</title>
        <authorList>
            <person name="Kim T."/>
        </authorList>
    </citation>
    <scope>NUCLEOTIDE SEQUENCE [LARGE SCALE GENOMIC DNA]</scope>
    <source>
        <strain evidence="1">TK-2024</strain>
        <tissue evidence="1">Old leaves</tissue>
    </source>
</reference>